<evidence type="ECO:0000313" key="6">
    <source>
        <dbReference type="EMBL" id="NED95741.1"/>
    </source>
</evidence>
<protein>
    <submittedName>
        <fullName evidence="6">Heme ABC transporter ATP-binding protein</fullName>
    </submittedName>
</protein>
<keyword evidence="1" id="KW-0813">Transport</keyword>
<dbReference type="AlphaFoldDB" id="A0A6N9YKZ2"/>
<evidence type="ECO:0000259" key="5">
    <source>
        <dbReference type="PROSITE" id="PS50893"/>
    </source>
</evidence>
<dbReference type="EMBL" id="JAAGOB010000005">
    <property type="protein sequence ID" value="NED95741.1"/>
    <property type="molecule type" value="Genomic_DNA"/>
</dbReference>
<dbReference type="PROSITE" id="PS00211">
    <property type="entry name" value="ABC_TRANSPORTER_1"/>
    <property type="match status" value="1"/>
</dbReference>
<keyword evidence="4" id="KW-1278">Translocase</keyword>
<evidence type="ECO:0000256" key="2">
    <source>
        <dbReference type="ARBA" id="ARBA00022741"/>
    </source>
</evidence>
<dbReference type="InterPro" id="IPR017871">
    <property type="entry name" value="ABC_transporter-like_CS"/>
</dbReference>
<dbReference type="PANTHER" id="PTHR42794:SF1">
    <property type="entry name" value="HEMIN IMPORT ATP-BINDING PROTEIN HMUV"/>
    <property type="match status" value="1"/>
</dbReference>
<reference evidence="6 7" key="1">
    <citation type="submission" date="2020-02" db="EMBL/GenBank/DDBJ databases">
        <authorList>
            <person name="Li X.-J."/>
            <person name="Feng X.-M."/>
        </authorList>
    </citation>
    <scope>NUCLEOTIDE SEQUENCE [LARGE SCALE GENOMIC DNA]</scope>
    <source>
        <strain evidence="6 7">CGMCC 4.7225</strain>
    </source>
</reference>
<dbReference type="InterPro" id="IPR003439">
    <property type="entry name" value="ABC_transporter-like_ATP-bd"/>
</dbReference>
<dbReference type="PROSITE" id="PS50893">
    <property type="entry name" value="ABC_TRANSPORTER_2"/>
    <property type="match status" value="1"/>
</dbReference>
<dbReference type="InterPro" id="IPR027417">
    <property type="entry name" value="P-loop_NTPase"/>
</dbReference>
<sequence length="276" mass="29149">MGMSLLGLRRRGRLPAWVEPGEIITAARGVSVRLGGSLVLDDVSLEVRAGEVLALVGPNGAGKSTLLSAFAGDVTTVRGAVDLHGRRLGEWTSSEAAMRRSVLLQQVTLSFPFTVADVVRMGRAPWSGTVLEDSDDDAVAEAMAATDVASFADRRFTSLSGGERARVALARVLAQRSQLVFLDEPTAALDLRHQELVLSVARRHAAGGGAVVVVLHDLNVAGAHADRVAVLSRGRITAAGPPRLVFTPGLLSDVYAHDIQVLDHPNSSAPIILPRR</sequence>
<dbReference type="Proteomes" id="UP000469185">
    <property type="component" value="Unassembled WGS sequence"/>
</dbReference>
<name>A0A6N9YKZ2_9ACTN</name>
<evidence type="ECO:0000256" key="4">
    <source>
        <dbReference type="ARBA" id="ARBA00022967"/>
    </source>
</evidence>
<dbReference type="FunFam" id="3.40.50.300:FF:000134">
    <property type="entry name" value="Iron-enterobactin ABC transporter ATP-binding protein"/>
    <property type="match status" value="1"/>
</dbReference>
<proteinExistence type="predicted"/>
<dbReference type="SUPFAM" id="SSF52540">
    <property type="entry name" value="P-loop containing nucleoside triphosphate hydrolases"/>
    <property type="match status" value="1"/>
</dbReference>
<keyword evidence="7" id="KW-1185">Reference proteome</keyword>
<dbReference type="NCBIfam" id="NF010068">
    <property type="entry name" value="PRK13548.1"/>
    <property type="match status" value="1"/>
</dbReference>
<dbReference type="CDD" id="cd03214">
    <property type="entry name" value="ABC_Iron-Siderophores_B12_Hemin"/>
    <property type="match status" value="1"/>
</dbReference>
<dbReference type="InterPro" id="IPR003593">
    <property type="entry name" value="AAA+_ATPase"/>
</dbReference>
<gene>
    <name evidence="6" type="ORF">G1H11_10495</name>
</gene>
<comment type="caution">
    <text evidence="6">The sequence shown here is derived from an EMBL/GenBank/DDBJ whole genome shotgun (WGS) entry which is preliminary data.</text>
</comment>
<dbReference type="Gene3D" id="3.40.50.300">
    <property type="entry name" value="P-loop containing nucleotide triphosphate hydrolases"/>
    <property type="match status" value="1"/>
</dbReference>
<evidence type="ECO:0000256" key="1">
    <source>
        <dbReference type="ARBA" id="ARBA00022448"/>
    </source>
</evidence>
<feature type="domain" description="ABC transporter" evidence="5">
    <location>
        <begin position="18"/>
        <end position="258"/>
    </location>
</feature>
<keyword evidence="2" id="KW-0547">Nucleotide-binding</keyword>
<dbReference type="GO" id="GO:0016887">
    <property type="term" value="F:ATP hydrolysis activity"/>
    <property type="evidence" value="ECO:0007669"/>
    <property type="project" value="InterPro"/>
</dbReference>
<dbReference type="GO" id="GO:0005524">
    <property type="term" value="F:ATP binding"/>
    <property type="evidence" value="ECO:0007669"/>
    <property type="project" value="UniProtKB-KW"/>
</dbReference>
<evidence type="ECO:0000313" key="7">
    <source>
        <dbReference type="Proteomes" id="UP000469185"/>
    </source>
</evidence>
<keyword evidence="3 6" id="KW-0067">ATP-binding</keyword>
<evidence type="ECO:0000256" key="3">
    <source>
        <dbReference type="ARBA" id="ARBA00022840"/>
    </source>
</evidence>
<dbReference type="SMART" id="SM00382">
    <property type="entry name" value="AAA"/>
    <property type="match status" value="1"/>
</dbReference>
<organism evidence="6 7">
    <name type="scientific">Phytoactinopolyspora alkaliphila</name>
    <dbReference type="NCBI Taxonomy" id="1783498"/>
    <lineage>
        <taxon>Bacteria</taxon>
        <taxon>Bacillati</taxon>
        <taxon>Actinomycetota</taxon>
        <taxon>Actinomycetes</taxon>
        <taxon>Jiangellales</taxon>
        <taxon>Jiangellaceae</taxon>
        <taxon>Phytoactinopolyspora</taxon>
    </lineage>
</organism>
<dbReference type="Pfam" id="PF00005">
    <property type="entry name" value="ABC_tran"/>
    <property type="match status" value="1"/>
</dbReference>
<dbReference type="PANTHER" id="PTHR42794">
    <property type="entry name" value="HEMIN IMPORT ATP-BINDING PROTEIN HMUV"/>
    <property type="match status" value="1"/>
</dbReference>
<accession>A0A6N9YKZ2</accession>